<reference evidence="2 3" key="1">
    <citation type="journal article" date="2017" name="Front. Genet.">
        <title>Draft sequencing of the heterozygous diploid genome of Satsuma (Citrus unshiu Marc.) using a hybrid assembly approach.</title>
        <authorList>
            <person name="Shimizu T."/>
            <person name="Tanizawa Y."/>
            <person name="Mochizuki T."/>
            <person name="Nagasaki H."/>
            <person name="Yoshioka T."/>
            <person name="Toyoda A."/>
            <person name="Fujiyama A."/>
            <person name="Kaminuma E."/>
            <person name="Nakamura Y."/>
        </authorList>
    </citation>
    <scope>NUCLEOTIDE SEQUENCE [LARGE SCALE GENOMIC DNA]</scope>
    <source>
        <strain evidence="3">cv. Miyagawa wase</strain>
    </source>
</reference>
<dbReference type="EMBL" id="BDQV01000706">
    <property type="protein sequence ID" value="GAY67448.1"/>
    <property type="molecule type" value="Genomic_DNA"/>
</dbReference>
<name>A0A2H5QS63_CITUN</name>
<feature type="region of interest" description="Disordered" evidence="1">
    <location>
        <begin position="24"/>
        <end position="53"/>
    </location>
</feature>
<accession>A0A2H5QS63</accession>
<dbReference type="Proteomes" id="UP000236630">
    <property type="component" value="Unassembled WGS sequence"/>
</dbReference>
<keyword evidence="3" id="KW-1185">Reference proteome</keyword>
<evidence type="ECO:0000313" key="2">
    <source>
        <dbReference type="EMBL" id="GAY67448.1"/>
    </source>
</evidence>
<feature type="compositionally biased region" description="Basic and acidic residues" evidence="1">
    <location>
        <begin position="31"/>
        <end position="42"/>
    </location>
</feature>
<gene>
    <name evidence="2" type="ORF">CUMW_256560</name>
</gene>
<sequence length="65" mass="7540">MRSTRILFLCMYKNENVQAPKVNVRKQTAKTRNETKRNDARTPSEPIPTDWHTPLGNKLVEACKL</sequence>
<evidence type="ECO:0000256" key="1">
    <source>
        <dbReference type="SAM" id="MobiDB-lite"/>
    </source>
</evidence>
<comment type="caution">
    <text evidence="2">The sequence shown here is derived from an EMBL/GenBank/DDBJ whole genome shotgun (WGS) entry which is preliminary data.</text>
</comment>
<proteinExistence type="predicted"/>
<dbReference type="AlphaFoldDB" id="A0A2H5QS63"/>
<evidence type="ECO:0000313" key="3">
    <source>
        <dbReference type="Proteomes" id="UP000236630"/>
    </source>
</evidence>
<protein>
    <submittedName>
        <fullName evidence="2">Uncharacterized protein</fullName>
    </submittedName>
</protein>
<organism evidence="2 3">
    <name type="scientific">Citrus unshiu</name>
    <name type="common">Satsuma mandarin</name>
    <name type="synonym">Citrus nobilis var. unshiu</name>
    <dbReference type="NCBI Taxonomy" id="55188"/>
    <lineage>
        <taxon>Eukaryota</taxon>
        <taxon>Viridiplantae</taxon>
        <taxon>Streptophyta</taxon>
        <taxon>Embryophyta</taxon>
        <taxon>Tracheophyta</taxon>
        <taxon>Spermatophyta</taxon>
        <taxon>Magnoliopsida</taxon>
        <taxon>eudicotyledons</taxon>
        <taxon>Gunneridae</taxon>
        <taxon>Pentapetalae</taxon>
        <taxon>rosids</taxon>
        <taxon>malvids</taxon>
        <taxon>Sapindales</taxon>
        <taxon>Rutaceae</taxon>
        <taxon>Aurantioideae</taxon>
        <taxon>Citrus</taxon>
    </lineage>
</organism>